<proteinExistence type="predicted"/>
<name>A0ABR2K8X5_9EUKA</name>
<gene>
    <name evidence="1" type="ORF">M9Y10_037955</name>
</gene>
<dbReference type="EMBL" id="JAPFFF010000006">
    <property type="protein sequence ID" value="KAK8886922.1"/>
    <property type="molecule type" value="Genomic_DNA"/>
</dbReference>
<keyword evidence="2" id="KW-1185">Reference proteome</keyword>
<reference evidence="1 2" key="1">
    <citation type="submission" date="2024-04" db="EMBL/GenBank/DDBJ databases">
        <title>Tritrichomonas musculus Genome.</title>
        <authorList>
            <person name="Alves-Ferreira E."/>
            <person name="Grigg M."/>
            <person name="Lorenzi H."/>
            <person name="Galac M."/>
        </authorList>
    </citation>
    <scope>NUCLEOTIDE SEQUENCE [LARGE SCALE GENOMIC DNA]</scope>
    <source>
        <strain evidence="1 2">EAF2021</strain>
    </source>
</reference>
<protein>
    <submittedName>
        <fullName evidence="1">Uncharacterized protein</fullName>
    </submittedName>
</protein>
<dbReference type="Proteomes" id="UP001470230">
    <property type="component" value="Unassembled WGS sequence"/>
</dbReference>
<accession>A0ABR2K8X5</accession>
<comment type="caution">
    <text evidence="1">The sequence shown here is derived from an EMBL/GenBank/DDBJ whole genome shotgun (WGS) entry which is preliminary data.</text>
</comment>
<organism evidence="1 2">
    <name type="scientific">Tritrichomonas musculus</name>
    <dbReference type="NCBI Taxonomy" id="1915356"/>
    <lineage>
        <taxon>Eukaryota</taxon>
        <taxon>Metamonada</taxon>
        <taxon>Parabasalia</taxon>
        <taxon>Tritrichomonadida</taxon>
        <taxon>Tritrichomonadidae</taxon>
        <taxon>Tritrichomonas</taxon>
    </lineage>
</organism>
<evidence type="ECO:0000313" key="1">
    <source>
        <dbReference type="EMBL" id="KAK8886922.1"/>
    </source>
</evidence>
<evidence type="ECO:0000313" key="2">
    <source>
        <dbReference type="Proteomes" id="UP001470230"/>
    </source>
</evidence>
<sequence>MSEYFKYSDDFGLKPESYHFITPDRYPSDPRHNEYGLLVMEHICSVNESTSSVQVNEKYINWVVAH</sequence>